<evidence type="ECO:0000256" key="1">
    <source>
        <dbReference type="ARBA" id="ARBA00001049"/>
    </source>
</evidence>
<reference evidence="5 6" key="1">
    <citation type="submission" date="2021-01" db="EMBL/GenBank/DDBJ databases">
        <title>Belnapia mucosa sp. nov. and Belnapia arida sp. nov., isolated from the Tabernas Desert (Almeria, Spain).</title>
        <authorList>
            <person name="Molina-Menor E."/>
            <person name="Vidal-Verdu A."/>
            <person name="Calonge A."/>
            <person name="Satari L."/>
            <person name="Pereto Magraner J."/>
            <person name="Porcar Miralles M."/>
        </authorList>
    </citation>
    <scope>NUCLEOTIDE SEQUENCE [LARGE SCALE GENOMIC DNA]</scope>
    <source>
        <strain evidence="5 6">T6</strain>
    </source>
</reference>
<dbReference type="EMBL" id="JAEUXJ010000001">
    <property type="protein sequence ID" value="MBL6454430.1"/>
    <property type="molecule type" value="Genomic_DNA"/>
</dbReference>
<dbReference type="InterPro" id="IPR043138">
    <property type="entry name" value="GGT_lsub"/>
</dbReference>
<dbReference type="PANTHER" id="PTHR43881:SF5">
    <property type="entry name" value="GAMMA-GLUTAMYLTRANSPEPTIDASE"/>
    <property type="match status" value="1"/>
</dbReference>
<dbReference type="EC" id="2.3.2.2" evidence="4"/>
<gene>
    <name evidence="5" type="primary">ggt</name>
    <name evidence="5" type="ORF">JMJ55_03780</name>
</gene>
<dbReference type="InterPro" id="IPR000101">
    <property type="entry name" value="GGT_peptidase"/>
</dbReference>
<comment type="catalytic activity">
    <reaction evidence="2 4">
        <text>glutathione + H2O = L-cysteinylglycine + L-glutamate</text>
        <dbReference type="Rhea" id="RHEA:28807"/>
        <dbReference type="ChEBI" id="CHEBI:15377"/>
        <dbReference type="ChEBI" id="CHEBI:29985"/>
        <dbReference type="ChEBI" id="CHEBI:57925"/>
        <dbReference type="ChEBI" id="CHEBI:61694"/>
        <dbReference type="EC" id="3.4.19.13"/>
    </reaction>
</comment>
<protein>
    <recommendedName>
        <fullName evidence="4">Glutathione hydrolase proenzyme</fullName>
        <ecNumber evidence="4">2.3.2.2</ecNumber>
        <ecNumber evidence="4">3.4.19.13</ecNumber>
    </recommendedName>
    <component>
        <recommendedName>
            <fullName evidence="4">Glutathione hydrolase large chain</fullName>
        </recommendedName>
    </component>
    <component>
        <recommendedName>
            <fullName evidence="4">Glutathione hydrolase small chain</fullName>
        </recommendedName>
    </component>
</protein>
<proteinExistence type="inferred from homology"/>
<comment type="catalytic activity">
    <reaction evidence="1 4">
        <text>an S-substituted glutathione + H2O = an S-substituted L-cysteinylglycine + L-glutamate</text>
        <dbReference type="Rhea" id="RHEA:59468"/>
        <dbReference type="ChEBI" id="CHEBI:15377"/>
        <dbReference type="ChEBI" id="CHEBI:29985"/>
        <dbReference type="ChEBI" id="CHEBI:90779"/>
        <dbReference type="ChEBI" id="CHEBI:143103"/>
        <dbReference type="EC" id="3.4.19.13"/>
    </reaction>
</comment>
<comment type="PTM">
    <text evidence="4">Cleaved by autocatalysis into a large and a small subunit.</text>
</comment>
<dbReference type="RefSeq" id="WP_202824132.1">
    <property type="nucleotide sequence ID" value="NZ_JAEUXJ010000001.1"/>
</dbReference>
<keyword evidence="4 5" id="KW-0808">Transferase</keyword>
<keyword evidence="6" id="KW-1185">Reference proteome</keyword>
<dbReference type="Pfam" id="PF01019">
    <property type="entry name" value="G_glu_transpept"/>
    <property type="match status" value="1"/>
</dbReference>
<dbReference type="PRINTS" id="PR01210">
    <property type="entry name" value="GGTRANSPTASE"/>
</dbReference>
<evidence type="ECO:0000256" key="3">
    <source>
        <dbReference type="ARBA" id="ARBA00047417"/>
    </source>
</evidence>
<evidence type="ECO:0000313" key="6">
    <source>
        <dbReference type="Proteomes" id="UP000606490"/>
    </source>
</evidence>
<dbReference type="InterPro" id="IPR052896">
    <property type="entry name" value="GGT-like_enzyme"/>
</dbReference>
<dbReference type="SUPFAM" id="SSF56235">
    <property type="entry name" value="N-terminal nucleophile aminohydrolases (Ntn hydrolases)"/>
    <property type="match status" value="1"/>
</dbReference>
<name>A0ABS1UYF1_9PROT</name>
<evidence type="ECO:0000256" key="2">
    <source>
        <dbReference type="ARBA" id="ARBA00001089"/>
    </source>
</evidence>
<keyword evidence="4" id="KW-0378">Hydrolase</keyword>
<evidence type="ECO:0000313" key="5">
    <source>
        <dbReference type="EMBL" id="MBL6454430.1"/>
    </source>
</evidence>
<organism evidence="5 6">
    <name type="scientific">Belnapia mucosa</name>
    <dbReference type="NCBI Taxonomy" id="2804532"/>
    <lineage>
        <taxon>Bacteria</taxon>
        <taxon>Pseudomonadati</taxon>
        <taxon>Pseudomonadota</taxon>
        <taxon>Alphaproteobacteria</taxon>
        <taxon>Acetobacterales</taxon>
        <taxon>Roseomonadaceae</taxon>
        <taxon>Belnapia</taxon>
    </lineage>
</organism>
<sequence>MYPPPRSHRPLLMGRHGAVATNHPVATQAGLDTLRAGGNAMDAAIAVSLTLGVVEPHMSGLGGDGFFHLCGARGEASCINATGAAPAAATPERYEAAGGIPVQGSLSISTPGLLAGLTLLHARHGTLPWARLVAPAEAAAREGFATTHAYRHFAGDNLGRLRPDPVSTARLLDDGAPPALGALVVQPELAATLALIAREGAEGFYRGVLATRITSGIAAAGGLVTSADLAACTAEEMPPLRIPYRGFELRQTPPNSTGFTFLQILRILERFDLATLGRDSAALIHLMVEAKKRAFLDRERHGSDPRAAAIPLDRLLSADHAAAHAAAIDLHRAAELPLRPMAESDTTYFCILDAAGNGVSAIQSLNSAFGSGVTAGDTGILMNNRMAYWHLDPGHPNRLRPGQRVRHTMNAPVVLRDGRIWAMFGTPGADNQVQVNAQILVALADFGLDPQQAVEAPRWTSSQPGQAANYPHGGDSVLTLEAGLAGAAPELEALGHRVRVVPPLEGPCSVAAIRLLENGVRMAASDPRRDGWAGAY</sequence>
<keyword evidence="4" id="KW-0865">Zymogen</keyword>
<comment type="caution">
    <text evidence="5">The sequence shown here is derived from an EMBL/GenBank/DDBJ whole genome shotgun (WGS) entry which is preliminary data.</text>
</comment>
<dbReference type="InterPro" id="IPR029055">
    <property type="entry name" value="Ntn_hydrolases_N"/>
</dbReference>
<comment type="subunit">
    <text evidence="4">This enzyme consists of two polypeptide chains, which are synthesized in precursor form from a single polypeptide.</text>
</comment>
<dbReference type="PANTHER" id="PTHR43881">
    <property type="entry name" value="GAMMA-GLUTAMYLTRANSPEPTIDASE (AFU_ORTHOLOGUE AFUA_4G13580)"/>
    <property type="match status" value="1"/>
</dbReference>
<keyword evidence="4" id="KW-0317">Glutathione biosynthesis</keyword>
<dbReference type="Proteomes" id="UP000606490">
    <property type="component" value="Unassembled WGS sequence"/>
</dbReference>
<accession>A0ABS1UYF1</accession>
<dbReference type="Gene3D" id="1.10.246.130">
    <property type="match status" value="1"/>
</dbReference>
<dbReference type="InterPro" id="IPR043137">
    <property type="entry name" value="GGT_ssub_C"/>
</dbReference>
<comment type="similarity">
    <text evidence="4">Belongs to the gamma-glutamyltransferase family.</text>
</comment>
<dbReference type="Gene3D" id="3.60.20.40">
    <property type="match status" value="1"/>
</dbReference>
<comment type="catalytic activity">
    <reaction evidence="3 4">
        <text>an N-terminal (5-L-glutamyl)-[peptide] + an alpha-amino acid = 5-L-glutamyl amino acid + an N-terminal L-alpha-aminoacyl-[peptide]</text>
        <dbReference type="Rhea" id="RHEA:23904"/>
        <dbReference type="Rhea" id="RHEA-COMP:9780"/>
        <dbReference type="Rhea" id="RHEA-COMP:9795"/>
        <dbReference type="ChEBI" id="CHEBI:77644"/>
        <dbReference type="ChEBI" id="CHEBI:78597"/>
        <dbReference type="ChEBI" id="CHEBI:78599"/>
        <dbReference type="ChEBI" id="CHEBI:78608"/>
        <dbReference type="EC" id="2.3.2.2"/>
    </reaction>
</comment>
<dbReference type="NCBIfam" id="TIGR00066">
    <property type="entry name" value="g_glut_trans"/>
    <property type="match status" value="1"/>
</dbReference>
<comment type="pathway">
    <text evidence="4">Sulfur metabolism; glutathione metabolism.</text>
</comment>
<evidence type="ECO:0000256" key="4">
    <source>
        <dbReference type="RuleBase" id="RU368036"/>
    </source>
</evidence>
<keyword evidence="4 5" id="KW-0012">Acyltransferase</keyword>
<dbReference type="GO" id="GO:0103068">
    <property type="term" value="F:leukotriene C4 gamma-glutamyl transferase activity"/>
    <property type="evidence" value="ECO:0007669"/>
    <property type="project" value="UniProtKB-EC"/>
</dbReference>
<dbReference type="EC" id="3.4.19.13" evidence="4"/>